<reference evidence="1 2" key="1">
    <citation type="submission" date="2020-07" db="EMBL/GenBank/DDBJ databases">
        <title>Complete genome sequence of Klebsiella pneumoniae phage Miami.</title>
        <authorList>
            <person name="Mora D.A."/>
            <person name="Lessor L."/>
            <person name="Gill J."/>
            <person name="Liu M."/>
        </authorList>
    </citation>
    <scope>NUCLEOTIDE SEQUENCE [LARGE SCALE GENOMIC DNA]</scope>
</reference>
<name>A0A873WGX5_9CAUD</name>
<protein>
    <submittedName>
        <fullName evidence="1">Uncharacterized protein</fullName>
    </submittedName>
</protein>
<gene>
    <name evidence="1" type="ORF">CPT_Miami_273</name>
</gene>
<dbReference type="EMBL" id="MT701590">
    <property type="protein sequence ID" value="QPB09368.1"/>
    <property type="molecule type" value="Genomic_DNA"/>
</dbReference>
<dbReference type="Proteomes" id="UP000662782">
    <property type="component" value="Segment"/>
</dbReference>
<organism evidence="1 2">
    <name type="scientific">Klebsiella phage Miami</name>
    <dbReference type="NCBI Taxonomy" id="2767581"/>
    <lineage>
        <taxon>Viruses</taxon>
        <taxon>Duplodnaviria</taxon>
        <taxon>Heunggongvirae</taxon>
        <taxon>Uroviricota</taxon>
        <taxon>Caudoviricetes</taxon>
        <taxon>Chimalliviridae</taxon>
        <taxon>Miamivirus</taxon>
        <taxon>Miamivirus miami</taxon>
    </lineage>
</organism>
<keyword evidence="2" id="KW-1185">Reference proteome</keyword>
<proteinExistence type="predicted"/>
<evidence type="ECO:0000313" key="1">
    <source>
        <dbReference type="EMBL" id="QPB09368.1"/>
    </source>
</evidence>
<accession>A0A873WGX5</accession>
<evidence type="ECO:0000313" key="2">
    <source>
        <dbReference type="Proteomes" id="UP000662782"/>
    </source>
</evidence>
<sequence>MYSVGSEWLKDQILTFGYSVEETSDGDPKQLTSFIRPIIDGVVEALNADDPDDIWDIIRRFERAMAGNHAIEHIFNYLTTNVRKMAKQSGYDPRVKFRVREVKAGRRINFIFEMDLDATIAAVNSLNQEILEEEDLDEIVSDHPGVDVLQKLENVRKRELQEKLNSFTRNVLGVRVVPAGASRRYLNKGV</sequence>